<dbReference type="PANTHER" id="PTHR44998">
    <property type="match status" value="1"/>
</dbReference>
<feature type="region of interest" description="Disordered" evidence="5">
    <location>
        <begin position="646"/>
        <end position="670"/>
    </location>
</feature>
<gene>
    <name evidence="7" type="ORF">THAOC_10083</name>
</gene>
<dbReference type="Gene3D" id="3.40.50.11380">
    <property type="match status" value="1"/>
</dbReference>
<keyword evidence="2" id="KW-0808">Transferase</keyword>
<dbReference type="EMBL" id="AGNL01010937">
    <property type="protein sequence ID" value="EJK68713.1"/>
    <property type="molecule type" value="Genomic_DNA"/>
</dbReference>
<dbReference type="Gene3D" id="3.40.50.2000">
    <property type="entry name" value="Glycogen Phosphorylase B"/>
    <property type="match status" value="1"/>
</dbReference>
<dbReference type="OrthoDB" id="9991317at2759"/>
<feature type="non-terminal residue" evidence="7">
    <location>
        <position position="1"/>
    </location>
</feature>
<comment type="caution">
    <text evidence="7">The sequence shown here is derived from an EMBL/GenBank/DDBJ whole genome shotgun (WGS) entry which is preliminary data.</text>
</comment>
<dbReference type="GO" id="GO:0006493">
    <property type="term" value="P:protein O-linked glycosylation"/>
    <property type="evidence" value="ECO:0007669"/>
    <property type="project" value="TreeGrafter"/>
</dbReference>
<sequence>VPAGELLREIGPAALQGMSQESHPAVGMSVLAMVHDSLLSPGGLLDWDDASRAHEVVPPDLVRPTVQLLYQFFMNAKKAEYNTPAREAMAKVMELVDAFGLEKELTGQFAPDCFRLQHATLMEKYPADEIEEGAMLRDFRDDMRRMARRKAGSFRLDPTVYENSYEFCSFSTFYLSLHYDAGMREGLSYHAEVIRRAWPHIDEPLRPELDLRTAARGKGGPGVIRLGVASGCFFDEAHPVPSDFGGVLDRLPNAARMDPASLLDAASNGTAVFEIIYIYFDEGQRANRVAWLANRRYTPVVGTGATSADGLDPSTNFLHLKKGPSQVDYVRTAQESIAGLQLDVLFYLDLTMSKFAHLVASGTRLAPAQGVSHGHPTTSGIGPSKMDYYVSWGAAELPTAHEHYTEGELLLLPADSMHQYYVPRVSPDARASMVDMTEFMDAASARREFLAAHSLPGTATLYLCMQKPHKYSPAFDGMLAGVHRADPNAILVLHRVDQDGEHNHARFTDRLVRAGVDLDRVAFLPTQPHSLLMALYSLADVVLDSYHAGGCTTTREAFEVGALVVTLPAQYLGSRWSLAYYSIMGVTDLVAETREEYVDIAVRMATDKAAAEEVRVRIVENRHKLFRREEAVEAWMDVYKTMAAGGVRREGTEENEGEREDNNTTINDEL</sequence>
<organism evidence="7 8">
    <name type="scientific">Thalassiosira oceanica</name>
    <name type="common">Marine diatom</name>
    <dbReference type="NCBI Taxonomy" id="159749"/>
    <lineage>
        <taxon>Eukaryota</taxon>
        <taxon>Sar</taxon>
        <taxon>Stramenopiles</taxon>
        <taxon>Ochrophyta</taxon>
        <taxon>Bacillariophyta</taxon>
        <taxon>Coscinodiscophyceae</taxon>
        <taxon>Thalassiosirophycidae</taxon>
        <taxon>Thalassiosirales</taxon>
        <taxon>Thalassiosiraceae</taxon>
        <taxon>Thalassiosira</taxon>
    </lineage>
</organism>
<evidence type="ECO:0000256" key="3">
    <source>
        <dbReference type="ARBA" id="ARBA00022737"/>
    </source>
</evidence>
<evidence type="ECO:0000313" key="7">
    <source>
        <dbReference type="EMBL" id="EJK68713.1"/>
    </source>
</evidence>
<evidence type="ECO:0000256" key="5">
    <source>
        <dbReference type="SAM" id="MobiDB-lite"/>
    </source>
</evidence>
<evidence type="ECO:0000313" key="8">
    <source>
        <dbReference type="Proteomes" id="UP000266841"/>
    </source>
</evidence>
<dbReference type="PANTHER" id="PTHR44998:SF1">
    <property type="entry name" value="UDP-N-ACETYLGLUCOSAMINE--PEPTIDE N-ACETYLGLUCOSAMINYLTRANSFERASE 110 KDA SUBUNIT"/>
    <property type="match status" value="1"/>
</dbReference>
<dbReference type="AlphaFoldDB" id="K0SR61"/>
<evidence type="ECO:0000256" key="4">
    <source>
        <dbReference type="ARBA" id="ARBA00022803"/>
    </source>
</evidence>
<dbReference type="SUPFAM" id="SSF53756">
    <property type="entry name" value="UDP-Glycosyltransferase/glycogen phosphorylase"/>
    <property type="match status" value="1"/>
</dbReference>
<dbReference type="GO" id="GO:0016757">
    <property type="term" value="F:glycosyltransferase activity"/>
    <property type="evidence" value="ECO:0007669"/>
    <property type="project" value="TreeGrafter"/>
</dbReference>
<keyword evidence="3" id="KW-0677">Repeat</keyword>
<dbReference type="Proteomes" id="UP000266841">
    <property type="component" value="Unassembled WGS sequence"/>
</dbReference>
<dbReference type="InterPro" id="IPR029489">
    <property type="entry name" value="OGT/SEC/SPY_C"/>
</dbReference>
<protein>
    <recommendedName>
        <fullName evidence="6">O-GlcNAc transferase C-terminal domain-containing protein</fullName>
    </recommendedName>
</protein>
<keyword evidence="4" id="KW-0802">TPR repeat</keyword>
<dbReference type="Pfam" id="PF13844">
    <property type="entry name" value="Glyco_transf_41"/>
    <property type="match status" value="1"/>
</dbReference>
<keyword evidence="8" id="KW-1185">Reference proteome</keyword>
<comment type="pathway">
    <text evidence="1">Protein modification; protein glycosylation.</text>
</comment>
<feature type="domain" description="O-GlcNAc transferase C-terminal" evidence="6">
    <location>
        <begin position="453"/>
        <end position="624"/>
    </location>
</feature>
<evidence type="ECO:0000259" key="6">
    <source>
        <dbReference type="Pfam" id="PF13844"/>
    </source>
</evidence>
<reference evidence="7 8" key="1">
    <citation type="journal article" date="2012" name="Genome Biol.">
        <title>Genome and low-iron response of an oceanic diatom adapted to chronic iron limitation.</title>
        <authorList>
            <person name="Lommer M."/>
            <person name="Specht M."/>
            <person name="Roy A.S."/>
            <person name="Kraemer L."/>
            <person name="Andreson R."/>
            <person name="Gutowska M.A."/>
            <person name="Wolf J."/>
            <person name="Bergner S.V."/>
            <person name="Schilhabel M.B."/>
            <person name="Klostermeier U.C."/>
            <person name="Beiko R.G."/>
            <person name="Rosenstiel P."/>
            <person name="Hippler M."/>
            <person name="Laroche J."/>
        </authorList>
    </citation>
    <scope>NUCLEOTIDE SEQUENCE [LARGE SCALE GENOMIC DNA]</scope>
    <source>
        <strain evidence="7 8">CCMP1005</strain>
    </source>
</reference>
<name>K0SR61_THAOC</name>
<dbReference type="eggNOG" id="KOG4626">
    <property type="taxonomic scope" value="Eukaryota"/>
</dbReference>
<evidence type="ECO:0000256" key="2">
    <source>
        <dbReference type="ARBA" id="ARBA00022679"/>
    </source>
</evidence>
<evidence type="ECO:0000256" key="1">
    <source>
        <dbReference type="ARBA" id="ARBA00004922"/>
    </source>
</evidence>
<proteinExistence type="predicted"/>
<accession>K0SR61</accession>